<accession>A0AB35BX14</accession>
<dbReference type="RefSeq" id="WP_063455255.1">
    <property type="nucleotide sequence ID" value="NZ_CP115969.1"/>
</dbReference>
<dbReference type="Proteomes" id="UP000680020">
    <property type="component" value="Unassembled WGS sequence"/>
</dbReference>
<organism evidence="1 2">
    <name type="scientific">Wohlfahrtiimonas chitiniclastica</name>
    <dbReference type="NCBI Taxonomy" id="400946"/>
    <lineage>
        <taxon>Bacteria</taxon>
        <taxon>Pseudomonadati</taxon>
        <taxon>Pseudomonadota</taxon>
        <taxon>Gammaproteobacteria</taxon>
        <taxon>Cardiobacteriales</taxon>
        <taxon>Ignatzschineriaceae</taxon>
        <taxon>Wohlfahrtiimonas</taxon>
    </lineage>
</organism>
<evidence type="ECO:0000313" key="1">
    <source>
        <dbReference type="EMBL" id="MBS7824372.1"/>
    </source>
</evidence>
<proteinExistence type="predicted"/>
<reference evidence="1" key="1">
    <citation type="submission" date="2021-03" db="EMBL/GenBank/DDBJ databases">
        <title>Identification and antibiotic profiling of Wohlfahrtiimonas chitiniclastica, an underestimated human pathogen.</title>
        <authorList>
            <person name="Kopf A."/>
            <person name="Bunk B."/>
            <person name="Coldewey S."/>
            <person name="Gunzer F."/>
            <person name="Riedel T."/>
            <person name="Schroettner P."/>
        </authorList>
    </citation>
    <scope>NUCLEOTIDE SEQUENCE</scope>
    <source>
        <strain evidence="1">DSM 100917</strain>
    </source>
</reference>
<dbReference type="AlphaFoldDB" id="A0AB35BX14"/>
<sequence length="107" mass="12030">MTTADFYIYKIKKDAQGNIAGARIRRVDVDQTGKISVKSSRYAIKSLLCDLLKTQKIAFATAHYAKNQKVWTPMHAVNLVIIGDAEYLRIDDAEIAKDDLGQLPEFL</sequence>
<protein>
    <submittedName>
        <fullName evidence="1">Uncharacterized protein</fullName>
    </submittedName>
</protein>
<comment type="caution">
    <text evidence="1">The sequence shown here is derived from an EMBL/GenBank/DDBJ whole genome shotgun (WGS) entry which is preliminary data.</text>
</comment>
<evidence type="ECO:0000313" key="2">
    <source>
        <dbReference type="Proteomes" id="UP000680020"/>
    </source>
</evidence>
<name>A0AB35BX14_9GAMM</name>
<gene>
    <name evidence="1" type="ORF">J7561_04035</name>
</gene>
<dbReference type="EMBL" id="JAGIBU010000002">
    <property type="protein sequence ID" value="MBS7824372.1"/>
    <property type="molecule type" value="Genomic_DNA"/>
</dbReference>